<keyword evidence="1" id="KW-0472">Membrane</keyword>
<dbReference type="GeneID" id="918305"/>
<reference evidence="2 3" key="3">
    <citation type="journal article" date="1996" name="Virology">
        <title>Analysis of 94 kb of the chlorella virus PBCV-1 330-kb genome: map positions 88 to 182.</title>
        <authorList>
            <person name="Lu Z."/>
            <person name="Li Y."/>
            <person name="Que Q."/>
            <person name="Kutish G.F."/>
            <person name="Rock D.L."/>
            <person name="Van Etten J.L."/>
        </authorList>
    </citation>
    <scope>NUCLEOTIDE SEQUENCE [LARGE SCALE GENOMIC DNA]</scope>
</reference>
<keyword evidence="1" id="KW-0812">Transmembrane</keyword>
<evidence type="ECO:0000256" key="1">
    <source>
        <dbReference type="SAM" id="Phobius"/>
    </source>
</evidence>
<protein>
    <submittedName>
        <fullName evidence="2">Uncharacterized protein</fullName>
    </submittedName>
</protein>
<evidence type="ECO:0000313" key="2">
    <source>
        <dbReference type="EMBL" id="AAC96679.1"/>
    </source>
</evidence>
<reference evidence="2 3" key="7">
    <citation type="journal article" date="2000" name="Virology">
        <title>Characterization of a beta-1,3-glucanase encoded by chlorella virus PBCV-1.</title>
        <authorList>
            <person name="Sun L."/>
            <person name="Gurnon J.R."/>
            <person name="Adams B.J."/>
            <person name="Graves M.V."/>
            <person name="Van Etten J.L."/>
        </authorList>
    </citation>
    <scope>NUCLEOTIDE SEQUENCE [LARGE SCALE GENOMIC DNA]</scope>
</reference>
<dbReference type="KEGG" id="vg:918305"/>
<accession>Q84627</accession>
<organism evidence="2 3">
    <name type="scientific">Paramecium bursaria Chlorella virus 1</name>
    <name type="common">PBCV-1</name>
    <dbReference type="NCBI Taxonomy" id="10506"/>
    <lineage>
        <taxon>Viruses</taxon>
        <taxon>Varidnaviria</taxon>
        <taxon>Bamfordvirae</taxon>
        <taxon>Nucleocytoviricota</taxon>
        <taxon>Megaviricetes</taxon>
        <taxon>Algavirales</taxon>
        <taxon>Phycodnaviridae</taxon>
        <taxon>Chlorovirus</taxon>
        <taxon>Chlorovirus vanettense</taxon>
    </lineage>
</organism>
<evidence type="ECO:0000313" key="3">
    <source>
        <dbReference type="Proteomes" id="UP000000862"/>
    </source>
</evidence>
<reference evidence="2 3" key="6">
    <citation type="journal article" date="1999" name="Virology">
        <title>Chlorella virus PBCV-1 encodes a functional homospermidine synthase.</title>
        <authorList>
            <person name="Kaiser A."/>
            <person name="Vollmert M."/>
            <person name="Tholl D."/>
            <person name="Graves M.V."/>
            <person name="Gurnon J.R."/>
            <person name="Xing W."/>
            <person name="Lisec A.D."/>
            <person name="Nickerson K.W."/>
            <person name="Van Etten J.L."/>
        </authorList>
    </citation>
    <scope>NUCLEOTIDE SEQUENCE [LARGE SCALE GENOMIC DNA]</scope>
</reference>
<organismHost>
    <name type="scientific">Chlorella</name>
    <dbReference type="NCBI Taxonomy" id="3071"/>
</organismHost>
<name>Q84627_PBCV1</name>
<reference evidence="2 3" key="5">
    <citation type="journal article" date="1997" name="Virology">
        <title>Analysis of 74 kb of DNA located at the right end of the 330-kb chlorella virus PBCV-1 genome.</title>
        <authorList>
            <person name="Li Y."/>
            <person name="Lu Z."/>
            <person name="Sun L."/>
            <person name="Ropp S."/>
            <person name="Kutish G.F."/>
            <person name="Rock D.L."/>
            <person name="Van Etten J.L."/>
        </authorList>
    </citation>
    <scope>NUCLEOTIDE SEQUENCE [LARGE SCALE GENOMIC DNA]</scope>
</reference>
<feature type="transmembrane region" description="Helical" evidence="1">
    <location>
        <begin position="16"/>
        <end position="37"/>
    </location>
</feature>
<reference evidence="2 3" key="4">
    <citation type="journal article" date="1996" name="Virology">
        <title>Analysis of 76 kb of the chlorella virus PBCV-1 330-kb genome: map positions 182 to 258.</title>
        <authorList>
            <person name="Kutish G.F."/>
            <person name="Li Y."/>
            <person name="Lu Z."/>
            <person name="Furuta M."/>
            <person name="Rock D.L."/>
            <person name="Van Etten J.L."/>
        </authorList>
    </citation>
    <scope>NUCLEOTIDE SEQUENCE [LARGE SCALE GENOMIC DNA]</scope>
</reference>
<gene>
    <name evidence="2" type="primary">a311R</name>
</gene>
<reference evidence="2 3" key="8">
    <citation type="journal article" date="2010" name="J. Virol.">
        <title>Microarray analysis of Paramecium bursaria chlorella virus 1 transcription.</title>
        <authorList>
            <person name="Yanai-Balser G.M."/>
            <person name="Duncan G.A."/>
            <person name="Eudy J.D."/>
            <person name="Wang D."/>
            <person name="Li X."/>
            <person name="Agarkova I.V."/>
            <person name="Dunigan D.D."/>
            <person name="Van Etten J.L."/>
        </authorList>
    </citation>
    <scope>NUCLEOTIDE SEQUENCE [LARGE SCALE GENOMIC DNA]</scope>
</reference>
<dbReference type="PIR" id="T17809">
    <property type="entry name" value="T17809"/>
</dbReference>
<reference evidence="2 3" key="1">
    <citation type="journal article" date="1995" name="Virology">
        <title>Analysis of 45 kb of DNA located at the left end of the chlorella virus PBCV-1 genome.</title>
        <authorList>
            <person name="Lu Z."/>
            <person name="Li Y."/>
            <person name="Zhang Y."/>
            <person name="Kutish G.F."/>
            <person name="Rock D.L."/>
            <person name="Van Etten J.L."/>
        </authorList>
    </citation>
    <scope>NUCLEOTIDE SEQUENCE [LARGE SCALE GENOMIC DNA]</scope>
</reference>
<reference evidence="2 3" key="2">
    <citation type="journal article" date="1995" name="Virology">
        <title>Analysis of 43 kb of the Chlorella virus PBCV-1 330-kb genome: map positions 45 to 88.</title>
        <authorList>
            <person name="Li Y."/>
            <person name="Lu Z."/>
            <person name="Burbank D.E."/>
            <person name="Kutish G.F."/>
            <person name="Rock D.L."/>
            <person name="Van Etten J.L."/>
        </authorList>
    </citation>
    <scope>NUCLEOTIDE SEQUENCE [LARGE SCALE GENOMIC DNA]</scope>
</reference>
<dbReference type="RefSeq" id="NP_048666.1">
    <property type="nucleotide sequence ID" value="NC_000852.5"/>
</dbReference>
<sequence length="83" mass="8714">MKECSLPAGIVRTFPLASFSFILSLSIVATGFCNGTLGKEEVIVSAKKTLPVPAIDKGIFASAKLTPPDGEVESIELSLSMSR</sequence>
<dbReference type="Proteomes" id="UP000000862">
    <property type="component" value="Segment"/>
</dbReference>
<dbReference type="EMBL" id="JF411744">
    <property type="protein sequence ID" value="AAC96679.1"/>
    <property type="molecule type" value="Genomic_DNA"/>
</dbReference>
<keyword evidence="3" id="KW-1185">Reference proteome</keyword>
<keyword evidence="1" id="KW-1133">Transmembrane helix</keyword>
<proteinExistence type="predicted"/>